<dbReference type="PANTHER" id="PTHR43150">
    <property type="entry name" value="HYPERKINETIC, ISOFORM M"/>
    <property type="match status" value="1"/>
</dbReference>
<dbReference type="PANTHER" id="PTHR43150:SF4">
    <property type="entry name" value="L-GLYCERALDEHYDE 3-PHOSPHATE REDUCTASE"/>
    <property type="match status" value="1"/>
</dbReference>
<evidence type="ECO:0000256" key="1">
    <source>
        <dbReference type="ARBA" id="ARBA00006515"/>
    </source>
</evidence>
<protein>
    <submittedName>
        <fullName evidence="5">L-glyceraldehyde 3-phosphate reductase</fullName>
        <ecNumber evidence="5">1.1.1.-</ecNumber>
    </submittedName>
</protein>
<dbReference type="EMBL" id="JBIPKE010000019">
    <property type="protein sequence ID" value="MFH6985112.1"/>
    <property type="molecule type" value="Genomic_DNA"/>
</dbReference>
<dbReference type="GO" id="GO:0016491">
    <property type="term" value="F:oxidoreductase activity"/>
    <property type="evidence" value="ECO:0007669"/>
    <property type="project" value="UniProtKB-KW"/>
</dbReference>
<keyword evidence="6" id="KW-1185">Reference proteome</keyword>
<dbReference type="Pfam" id="PF00248">
    <property type="entry name" value="Aldo_ket_red"/>
    <property type="match status" value="1"/>
</dbReference>
<dbReference type="InterPro" id="IPR023210">
    <property type="entry name" value="NADP_OxRdtase_dom"/>
</dbReference>
<dbReference type="Gene3D" id="3.20.20.100">
    <property type="entry name" value="NADP-dependent oxidoreductase domain"/>
    <property type="match status" value="1"/>
</dbReference>
<comment type="caution">
    <text evidence="5">The sequence shown here is derived from an EMBL/GenBank/DDBJ whole genome shotgun (WGS) entry which is preliminary data.</text>
</comment>
<dbReference type="NCBIfam" id="NF007388">
    <property type="entry name" value="PRK09912.1"/>
    <property type="match status" value="1"/>
</dbReference>
<feature type="domain" description="NADP-dependent oxidoreductase" evidence="4">
    <location>
        <begin position="37"/>
        <end position="336"/>
    </location>
</feature>
<evidence type="ECO:0000313" key="6">
    <source>
        <dbReference type="Proteomes" id="UP001610063"/>
    </source>
</evidence>
<dbReference type="InterPro" id="IPR036812">
    <property type="entry name" value="NAD(P)_OxRdtase_dom_sf"/>
</dbReference>
<gene>
    <name evidence="5" type="primary">mgrA</name>
    <name evidence="5" type="ORF">ACHKAR_16790</name>
</gene>
<dbReference type="RefSeq" id="WP_395418582.1">
    <property type="nucleotide sequence ID" value="NZ_JBIPKE010000019.1"/>
</dbReference>
<keyword evidence="3 5" id="KW-0560">Oxidoreductase</keyword>
<evidence type="ECO:0000259" key="4">
    <source>
        <dbReference type="Pfam" id="PF00248"/>
    </source>
</evidence>
<evidence type="ECO:0000313" key="5">
    <source>
        <dbReference type="EMBL" id="MFH6985112.1"/>
    </source>
</evidence>
<dbReference type="SUPFAM" id="SSF51430">
    <property type="entry name" value="NAD(P)-linked oxidoreductase"/>
    <property type="match status" value="1"/>
</dbReference>
<comment type="similarity">
    <text evidence="1">Belongs to the shaker potassium channel beta subunit family.</text>
</comment>
<evidence type="ECO:0000256" key="2">
    <source>
        <dbReference type="ARBA" id="ARBA00022857"/>
    </source>
</evidence>
<reference evidence="5 6" key="1">
    <citation type="journal article" date="2013" name="Int. J. Syst. Evol. Microbiol.">
        <title>Marinoscillum luteum sp. nov., isolated from marine sediment.</title>
        <authorList>
            <person name="Cha I.T."/>
            <person name="Park S.J."/>
            <person name="Kim S.J."/>
            <person name="Kim J.G."/>
            <person name="Jung M.Y."/>
            <person name="Shin K.S."/>
            <person name="Kwon K.K."/>
            <person name="Yang S.H."/>
            <person name="Seo Y.S."/>
            <person name="Rhee S.K."/>
        </authorList>
    </citation>
    <scope>NUCLEOTIDE SEQUENCE [LARGE SCALE GENOMIC DNA]</scope>
    <source>
        <strain evidence="5 6">KCTC 23939</strain>
    </source>
</reference>
<evidence type="ECO:0000256" key="3">
    <source>
        <dbReference type="ARBA" id="ARBA00023002"/>
    </source>
</evidence>
<dbReference type="Proteomes" id="UP001610063">
    <property type="component" value="Unassembled WGS sequence"/>
</dbReference>
<accession>A0ABW7NBV1</accession>
<dbReference type="InterPro" id="IPR005399">
    <property type="entry name" value="K_chnl_volt-dep_bsu_KCNAB-rel"/>
</dbReference>
<organism evidence="5 6">
    <name type="scientific">Marinoscillum luteum</name>
    <dbReference type="NCBI Taxonomy" id="861051"/>
    <lineage>
        <taxon>Bacteria</taxon>
        <taxon>Pseudomonadati</taxon>
        <taxon>Bacteroidota</taxon>
        <taxon>Cytophagia</taxon>
        <taxon>Cytophagales</taxon>
        <taxon>Reichenbachiellaceae</taxon>
        <taxon>Marinoscillum</taxon>
    </lineage>
</organism>
<keyword evidence="2" id="KW-0521">NADP</keyword>
<dbReference type="EC" id="1.1.1.-" evidence="5"/>
<sequence length="338" mass="38138">MEINDKSGYKRYLAKDGRYQQMKYRRCGRSGVQLPLLSLGLWHNFGHADDLLKGQQILRTAFDLGIIHFDLANNYGPPFGSAETNFGRLYKEDFSAHRDELFISSKAGYDMWPGPFGNFGSRKYLVNSLDQSLKRMNLDYVDLFYHHRPDPDTPLEETMGALDFIVRSGRALYVGISNYPDDQAKKAIAILKDLGTPCLIHQARYSMFDRWVEKRLMNTLDDNGVGCIAFSPLEQGMLTNKYIKGIPADSRAAKGMTYLQRETVEANLAKIKGLHAIAEARGQSLSDMAIAWLLKDERLTSVLVGVSSAEQLRSNVKALDHLGFEADELKKIEDILKS</sequence>
<proteinExistence type="inferred from homology"/>
<name>A0ABW7NBV1_9BACT</name>